<dbReference type="GO" id="GO:0043531">
    <property type="term" value="F:ADP binding"/>
    <property type="evidence" value="ECO:0007669"/>
    <property type="project" value="InterPro"/>
</dbReference>
<dbReference type="Pfam" id="PF00931">
    <property type="entry name" value="NB-ARC"/>
    <property type="match status" value="1"/>
</dbReference>
<comment type="caution">
    <text evidence="2">The sequence shown here is derived from an EMBL/GenBank/DDBJ whole genome shotgun (WGS) entry which is preliminary data.</text>
</comment>
<dbReference type="Gene3D" id="1.25.40.10">
    <property type="entry name" value="Tetratricopeptide repeat domain"/>
    <property type="match status" value="1"/>
</dbReference>
<evidence type="ECO:0000313" key="3">
    <source>
        <dbReference type="Proteomes" id="UP000477750"/>
    </source>
</evidence>
<evidence type="ECO:0000313" key="2">
    <source>
        <dbReference type="EMBL" id="MQM24618.1"/>
    </source>
</evidence>
<accession>A0A6L5G4Q7</accession>
<dbReference type="InterPro" id="IPR053137">
    <property type="entry name" value="NLR-like"/>
</dbReference>
<protein>
    <submittedName>
        <fullName evidence="2">Tetratricopeptide repeat protein</fullName>
    </submittedName>
</protein>
<dbReference type="PANTHER" id="PTHR46082">
    <property type="entry name" value="ATP/GTP-BINDING PROTEIN-RELATED"/>
    <property type="match status" value="1"/>
</dbReference>
<dbReference type="InterPro" id="IPR002182">
    <property type="entry name" value="NB-ARC"/>
</dbReference>
<dbReference type="InterPro" id="IPR011990">
    <property type="entry name" value="TPR-like_helical_dom_sf"/>
</dbReference>
<organism evidence="2 3">
    <name type="scientific">Glycomyces albidus</name>
    <dbReference type="NCBI Taxonomy" id="2656774"/>
    <lineage>
        <taxon>Bacteria</taxon>
        <taxon>Bacillati</taxon>
        <taxon>Actinomycetota</taxon>
        <taxon>Actinomycetes</taxon>
        <taxon>Glycomycetales</taxon>
        <taxon>Glycomycetaceae</taxon>
        <taxon>Glycomyces</taxon>
    </lineage>
</organism>
<dbReference type="PANTHER" id="PTHR46082:SF6">
    <property type="entry name" value="AAA+ ATPASE DOMAIN-CONTAINING PROTEIN-RELATED"/>
    <property type="match status" value="1"/>
</dbReference>
<keyword evidence="3" id="KW-1185">Reference proteome</keyword>
<dbReference type="AlphaFoldDB" id="A0A6L5G4Q7"/>
<dbReference type="InterPro" id="IPR027417">
    <property type="entry name" value="P-loop_NTPase"/>
</dbReference>
<name>A0A6L5G4Q7_9ACTN</name>
<evidence type="ECO:0000259" key="1">
    <source>
        <dbReference type="Pfam" id="PF00931"/>
    </source>
</evidence>
<dbReference type="SUPFAM" id="SSF48452">
    <property type="entry name" value="TPR-like"/>
    <property type="match status" value="2"/>
</dbReference>
<gene>
    <name evidence="2" type="ORF">GFD30_03345</name>
</gene>
<dbReference type="EMBL" id="WIAO01000003">
    <property type="protein sequence ID" value="MQM24618.1"/>
    <property type="molecule type" value="Genomic_DNA"/>
</dbReference>
<dbReference type="Gene3D" id="3.40.50.300">
    <property type="entry name" value="P-loop containing nucleotide triphosphate hydrolases"/>
    <property type="match status" value="1"/>
</dbReference>
<proteinExistence type="predicted"/>
<feature type="domain" description="NB-ARC" evidence="1">
    <location>
        <begin position="241"/>
        <end position="392"/>
    </location>
</feature>
<dbReference type="Proteomes" id="UP000477750">
    <property type="component" value="Unassembled WGS sequence"/>
</dbReference>
<dbReference type="SUPFAM" id="SSF52540">
    <property type="entry name" value="P-loop containing nucleoside triphosphate hydrolases"/>
    <property type="match status" value="1"/>
</dbReference>
<sequence>MAEPLVNALLTWAAQQLVDKTQDLAARKRQLGYKSPAVRRALLDAVKLGAADALTATFPDDLQRQEQMWTLLFERDTEILPLVSDIHPAEMPRAVMEWISQTEASSDEMNDPGYLDYSPVLAIQLCAMILTRIYHETFYGQGFLAEVWQEFEISSGFGQKSFSIDEAALSGDAQFQNQFRSPVNTIIQGQQFGGIHFHQTILESTRVPYSFDDGALMLGRIPSLAAAYQNRKGYDLLTSSLDDNDPHVRCWVISGMGGVGKTQLAAAFAKQEWNRGSIKLLIWADATNTETITAAFAEAGVRICGADPSDSFNASRSFLTWLSSSRVEPWLLVLDGLTDPTDMSGFWPPTSKQGLTLVTTRRRDAALDGHERRRLNVGLYSEEESIQFFTERFERNSQLLDGAAELAADLEYLPLALGQAAAFLLDQPGFTCNQFRRRLADEHLTLDQLSPEVLSADYPQSLAATLAISIDHAYKGQNHELVPIVLGLIGILNPAGIPAEIFTARDVLEVAASTLDSPDAGGHLQDETIREILVIISRLHRLNIIDHDGATIRMHSLIQRAIRDQLNRTDRTILVRIAADALADIWPDLERNPAYTSILRENVTNLRMYSGTELLAPSTHQVLINVGSSLAEAGQTAEAQAYFKRLYEECTSAFPVNHGSMFHVRNHLACAIGDMGDHLGARRALESLLEDELRVLGADDPSTLIARHNLASFQGLGGDPVGAKTAFEALLADHIRVLGKRHSLTRSTRHSLAVWQGKTGDPKGVAEALSAVLSEQLHAEGADHRDTFRIREDLAIWRRMAGDLNGSVAALEELLADQVRVQGPTHRNSIDTRHNLIHILQEAGNHLRAVELLEEQLLYFIREMGLEDLLSANPLASSIQTCDDLRDALERIIDIANHGNT</sequence>
<dbReference type="RefSeq" id="WP_153023818.1">
    <property type="nucleotide sequence ID" value="NZ_WIAO01000003.1"/>
</dbReference>
<reference evidence="2 3" key="1">
    <citation type="submission" date="2019-10" db="EMBL/GenBank/DDBJ databases">
        <title>Glycomyces albidus sp. nov., a novel actinomycete isolated from rhizosphere soil of wheat (Triticum aestivum L.).</title>
        <authorList>
            <person name="Qian L."/>
        </authorList>
    </citation>
    <scope>NUCLEOTIDE SEQUENCE [LARGE SCALE GENOMIC DNA]</scope>
    <source>
        <strain evidence="2 3">NEAU-7082</strain>
    </source>
</reference>